<organism evidence="2">
    <name type="scientific">Anopheles stephensi</name>
    <name type="common">Indo-Pakistan malaria mosquito</name>
    <dbReference type="NCBI Taxonomy" id="30069"/>
    <lineage>
        <taxon>Eukaryota</taxon>
        <taxon>Metazoa</taxon>
        <taxon>Ecdysozoa</taxon>
        <taxon>Arthropoda</taxon>
        <taxon>Hexapoda</taxon>
        <taxon>Insecta</taxon>
        <taxon>Pterygota</taxon>
        <taxon>Neoptera</taxon>
        <taxon>Endopterygota</taxon>
        <taxon>Diptera</taxon>
        <taxon>Nematocera</taxon>
        <taxon>Culicoidea</taxon>
        <taxon>Culicidae</taxon>
        <taxon>Anophelinae</taxon>
        <taxon>Anopheles</taxon>
    </lineage>
</organism>
<protein>
    <submittedName>
        <fullName evidence="2">TRIO salivary gland protein</fullName>
    </submittedName>
</protein>
<reference evidence="2" key="1">
    <citation type="journal article" date="2003" name="Insect Biochem. Mol. Biol.">
        <title>Exploring the salivary gland transcriptome and proteome of the Anopheles stephensi mosquito.</title>
        <authorList>
            <person name="Valenzuela J.G."/>
            <person name="Francischetti I.M."/>
            <person name="Pham V.M."/>
            <person name="Garfield M.K."/>
            <person name="Ribeiro J.M."/>
        </authorList>
    </citation>
    <scope>NUCLEOTIDE SEQUENCE</scope>
</reference>
<sequence length="393" mass="43755">MDRFASVVVLSLLLNLYAQLGHVQCAVDPYPGKEVCGLKLTPMMASIKEWIAAAENCHLSKLCENKNHVTQYTQARIRCEILAKRQSAPATAAGTVTTEDVLPKIETALNNLQAMFKPTRAELAKLDKVLDQQVRDVWSEIATLQTEVFHSTLASGRIERAMFYSFLDGDIDPQPDVEPSNVQELLQYAWALPLHTSQRNMYKLIEKVVRSAQDPLLETLYTVDVANVVNPVLGSQQQLFNEQLEKLRSNLSANSYDTLVTIARRFPERFAYLNERVFKLPEGSKPRPDTLPNVANFIGQLPTAEQRFKAAGALLQIPDARYGTLTSDAEYVYPLSKLAFGMRSLMDSQKYADAANLRDKFNTPVSGKSAHYFQQLLPNPASSKVSNTAATAA</sequence>
<feature type="chain" id="PRO_5004300412" evidence="1">
    <location>
        <begin position="26"/>
        <end position="393"/>
    </location>
</feature>
<dbReference type="VEuPathDB" id="VectorBase:ASTEI07527"/>
<proteinExistence type="evidence at transcript level"/>
<dbReference type="AlphaFoldDB" id="Q86M94"/>
<dbReference type="EMBL" id="AY226455">
    <property type="protein sequence ID" value="AAO74841.1"/>
    <property type="molecule type" value="mRNA"/>
</dbReference>
<name>Q86M94_ANOST</name>
<dbReference type="VEuPathDB" id="VectorBase:ASTE008872"/>
<dbReference type="VEuPathDB" id="VectorBase:ASTEI20_043815"/>
<accession>Q86M94</accession>
<evidence type="ECO:0000256" key="1">
    <source>
        <dbReference type="SAM" id="SignalP"/>
    </source>
</evidence>
<feature type="signal peptide" evidence="1">
    <location>
        <begin position="1"/>
        <end position="25"/>
    </location>
</feature>
<evidence type="ECO:0000313" key="2">
    <source>
        <dbReference type="EMBL" id="AAO74841.1"/>
    </source>
</evidence>
<keyword evidence="1" id="KW-0732">Signal</keyword>